<evidence type="ECO:0000256" key="2">
    <source>
        <dbReference type="SAM" id="Phobius"/>
    </source>
</evidence>
<feature type="region of interest" description="Disordered" evidence="1">
    <location>
        <begin position="429"/>
        <end position="470"/>
    </location>
</feature>
<feature type="compositionally biased region" description="Basic and acidic residues" evidence="1">
    <location>
        <begin position="431"/>
        <end position="453"/>
    </location>
</feature>
<comment type="caution">
    <text evidence="3">The sequence shown here is derived from an EMBL/GenBank/DDBJ whole genome shotgun (WGS) entry which is preliminary data.</text>
</comment>
<protein>
    <submittedName>
        <fullName evidence="3">Uncharacterized protein</fullName>
    </submittedName>
</protein>
<keyword evidence="4" id="KW-1185">Reference proteome</keyword>
<reference evidence="3" key="2">
    <citation type="submission" date="2023-05" db="EMBL/GenBank/DDBJ databases">
        <authorList>
            <consortium name="Lawrence Berkeley National Laboratory"/>
            <person name="Steindorff A."/>
            <person name="Hensen N."/>
            <person name="Bonometti L."/>
            <person name="Westerberg I."/>
            <person name="Brannstrom I.O."/>
            <person name="Guillou S."/>
            <person name="Cros-Aarteil S."/>
            <person name="Calhoun S."/>
            <person name="Haridas S."/>
            <person name="Kuo A."/>
            <person name="Mondo S."/>
            <person name="Pangilinan J."/>
            <person name="Riley R."/>
            <person name="Labutti K."/>
            <person name="Andreopoulos B."/>
            <person name="Lipzen A."/>
            <person name="Chen C."/>
            <person name="Yanf M."/>
            <person name="Daum C."/>
            <person name="Ng V."/>
            <person name="Clum A."/>
            <person name="Ohm R."/>
            <person name="Martin F."/>
            <person name="Silar P."/>
            <person name="Natvig D."/>
            <person name="Lalanne C."/>
            <person name="Gautier V."/>
            <person name="Ament-Velasquez S.L."/>
            <person name="Kruys A."/>
            <person name="Hutchinson M.I."/>
            <person name="Powell A.J."/>
            <person name="Barry K."/>
            <person name="Miller A.N."/>
            <person name="Grigoriev I.V."/>
            <person name="Debuchy R."/>
            <person name="Gladieux P."/>
            <person name="Thoren M.H."/>
            <person name="Johannesson H."/>
        </authorList>
    </citation>
    <scope>NUCLEOTIDE SEQUENCE</scope>
    <source>
        <strain evidence="3">PSN293</strain>
    </source>
</reference>
<feature type="transmembrane region" description="Helical" evidence="2">
    <location>
        <begin position="479"/>
        <end position="506"/>
    </location>
</feature>
<keyword evidence="2" id="KW-0812">Transmembrane</keyword>
<evidence type="ECO:0000256" key="1">
    <source>
        <dbReference type="SAM" id="MobiDB-lite"/>
    </source>
</evidence>
<accession>A0AAN6Y8N7</accession>
<keyword evidence="2" id="KW-0472">Membrane</keyword>
<evidence type="ECO:0000313" key="3">
    <source>
        <dbReference type="EMBL" id="KAK4214699.1"/>
    </source>
</evidence>
<organism evidence="3 4">
    <name type="scientific">Rhypophila decipiens</name>
    <dbReference type="NCBI Taxonomy" id="261697"/>
    <lineage>
        <taxon>Eukaryota</taxon>
        <taxon>Fungi</taxon>
        <taxon>Dikarya</taxon>
        <taxon>Ascomycota</taxon>
        <taxon>Pezizomycotina</taxon>
        <taxon>Sordariomycetes</taxon>
        <taxon>Sordariomycetidae</taxon>
        <taxon>Sordariales</taxon>
        <taxon>Naviculisporaceae</taxon>
        <taxon>Rhypophila</taxon>
    </lineage>
</organism>
<name>A0AAN6Y8N7_9PEZI</name>
<gene>
    <name evidence="3" type="ORF">QBC37DRAFT_386979</name>
</gene>
<dbReference type="EMBL" id="MU858090">
    <property type="protein sequence ID" value="KAK4214699.1"/>
    <property type="molecule type" value="Genomic_DNA"/>
</dbReference>
<reference evidence="3" key="1">
    <citation type="journal article" date="2023" name="Mol. Phylogenet. Evol.">
        <title>Genome-scale phylogeny and comparative genomics of the fungal order Sordariales.</title>
        <authorList>
            <person name="Hensen N."/>
            <person name="Bonometti L."/>
            <person name="Westerberg I."/>
            <person name="Brannstrom I.O."/>
            <person name="Guillou S."/>
            <person name="Cros-Aarteil S."/>
            <person name="Calhoun S."/>
            <person name="Haridas S."/>
            <person name="Kuo A."/>
            <person name="Mondo S."/>
            <person name="Pangilinan J."/>
            <person name="Riley R."/>
            <person name="LaButti K."/>
            <person name="Andreopoulos B."/>
            <person name="Lipzen A."/>
            <person name="Chen C."/>
            <person name="Yan M."/>
            <person name="Daum C."/>
            <person name="Ng V."/>
            <person name="Clum A."/>
            <person name="Steindorff A."/>
            <person name="Ohm R.A."/>
            <person name="Martin F."/>
            <person name="Silar P."/>
            <person name="Natvig D.O."/>
            <person name="Lalanne C."/>
            <person name="Gautier V."/>
            <person name="Ament-Velasquez S.L."/>
            <person name="Kruys A."/>
            <person name="Hutchinson M.I."/>
            <person name="Powell A.J."/>
            <person name="Barry K."/>
            <person name="Miller A.N."/>
            <person name="Grigoriev I.V."/>
            <person name="Debuchy R."/>
            <person name="Gladieux P."/>
            <person name="Hiltunen Thoren M."/>
            <person name="Johannesson H."/>
        </authorList>
    </citation>
    <scope>NUCLEOTIDE SEQUENCE</scope>
    <source>
        <strain evidence="3">PSN293</strain>
    </source>
</reference>
<dbReference type="AlphaFoldDB" id="A0AAN6Y8N7"/>
<feature type="region of interest" description="Disordered" evidence="1">
    <location>
        <begin position="157"/>
        <end position="214"/>
    </location>
</feature>
<sequence>MGREVHEGRAPPPDPVDKDVLADIRWTDMEEKVGWYHGRYTVVNILKPSLRIERTPRHKNRDPSIKKREAFYRVILCFKLQVDIAGFDDGGVSQACNRFFDNISLRYLFNSGERHKFDPNADPIQAGLTVTNEESHGKSLDYGLTGVTPSTITPKLEAHLTSEGRVTVEQPGQKSWRSGLSFEPYQPPDWHPSHHDHRHHHNDDEHPHHHHSYSSGDLIISSPIIITAKRPHPKHFTIKSHHSKTCKCPKIKSPQCHLQETGIVSYNKAAHWSWQARADLDLWGPENYESMTQSITVVRYICVDEVDPYIDHTKPGLPEGEIHDKIRPFLHFDFLLESRLRELDHGWNGFKNAFRRLPKPPEERRKKDVGLPLRADKVAFCVSPCYEMVYWPPRKTRNTEREKWQIARGEIKTTDMKLLSNDAYAKYKVQQKKEKDKKDGNHGKDTKDRKDRSSTGNNRDGNAASETGGEGIPVDAKGMVAVLVVSAQVVVVVVVMVRIIIVVGVAREALAA</sequence>
<dbReference type="Proteomes" id="UP001301769">
    <property type="component" value="Unassembled WGS sequence"/>
</dbReference>
<evidence type="ECO:0000313" key="4">
    <source>
        <dbReference type="Proteomes" id="UP001301769"/>
    </source>
</evidence>
<proteinExistence type="predicted"/>
<keyword evidence="2" id="KW-1133">Transmembrane helix</keyword>